<dbReference type="FunFam" id="3.30.70.330:FF:000121">
    <property type="entry name" value="Splicing factor 3b subunit 4"/>
    <property type="match status" value="1"/>
</dbReference>
<feature type="compositionally biased region" description="Low complexity" evidence="6">
    <location>
        <begin position="373"/>
        <end position="387"/>
    </location>
</feature>
<dbReference type="Proteomes" id="UP001175353">
    <property type="component" value="Unassembled WGS sequence"/>
</dbReference>
<dbReference type="Pfam" id="PF00076">
    <property type="entry name" value="RRM_1"/>
    <property type="match status" value="2"/>
</dbReference>
<dbReference type="AlphaFoldDB" id="A0AAN6K8C6"/>
<protein>
    <submittedName>
        <fullName evidence="8">Spliceosome-associated protein 49</fullName>
    </submittedName>
</protein>
<dbReference type="SMART" id="SM00360">
    <property type="entry name" value="RRM"/>
    <property type="match status" value="2"/>
</dbReference>
<dbReference type="InterPro" id="IPR034158">
    <property type="entry name" value="SF3B4_RRM1"/>
</dbReference>
<feature type="compositionally biased region" description="Gly residues" evidence="6">
    <location>
        <begin position="281"/>
        <end position="300"/>
    </location>
</feature>
<dbReference type="GO" id="GO:0005730">
    <property type="term" value="C:nucleolus"/>
    <property type="evidence" value="ECO:0007669"/>
    <property type="project" value="TreeGrafter"/>
</dbReference>
<comment type="subcellular location">
    <subcellularLocation>
        <location evidence="1">Nucleus</location>
    </subcellularLocation>
</comment>
<evidence type="ECO:0000313" key="9">
    <source>
        <dbReference type="Proteomes" id="UP001175353"/>
    </source>
</evidence>
<evidence type="ECO:0000256" key="6">
    <source>
        <dbReference type="SAM" id="MobiDB-lite"/>
    </source>
</evidence>
<reference evidence="8" key="1">
    <citation type="submission" date="2023-06" db="EMBL/GenBank/DDBJ databases">
        <title>Black Yeasts Isolated from many extreme environments.</title>
        <authorList>
            <person name="Coleine C."/>
            <person name="Stajich J.E."/>
            <person name="Selbmann L."/>
        </authorList>
    </citation>
    <scope>NUCLEOTIDE SEQUENCE</scope>
    <source>
        <strain evidence="8">CCFEE 5200</strain>
    </source>
</reference>
<evidence type="ECO:0000256" key="4">
    <source>
        <dbReference type="ARBA" id="ARBA00023242"/>
    </source>
</evidence>
<dbReference type="PROSITE" id="PS50102">
    <property type="entry name" value="RRM"/>
    <property type="match status" value="2"/>
</dbReference>
<name>A0AAN6K8C6_9PEZI</name>
<evidence type="ECO:0000259" key="7">
    <source>
        <dbReference type="PROSITE" id="PS50102"/>
    </source>
</evidence>
<gene>
    <name evidence="8" type="primary">sap49_3</name>
    <name evidence="8" type="ORF">LTR91_016258</name>
</gene>
<dbReference type="EMBL" id="JAUJLE010000195">
    <property type="protein sequence ID" value="KAK0969620.1"/>
    <property type="molecule type" value="Genomic_DNA"/>
</dbReference>
<keyword evidence="4" id="KW-0539">Nucleus</keyword>
<dbReference type="PANTHER" id="PTHR48030:SF3">
    <property type="entry name" value="SPLICING FACTOR 3B SUBUNIT 4"/>
    <property type="match status" value="1"/>
</dbReference>
<feature type="compositionally biased region" description="Pro residues" evidence="6">
    <location>
        <begin position="349"/>
        <end position="366"/>
    </location>
</feature>
<evidence type="ECO:0000256" key="3">
    <source>
        <dbReference type="ARBA" id="ARBA00022884"/>
    </source>
</evidence>
<feature type="region of interest" description="Disordered" evidence="6">
    <location>
        <begin position="251"/>
        <end position="433"/>
    </location>
</feature>
<organism evidence="8 9">
    <name type="scientific">Friedmanniomyces endolithicus</name>
    <dbReference type="NCBI Taxonomy" id="329885"/>
    <lineage>
        <taxon>Eukaryota</taxon>
        <taxon>Fungi</taxon>
        <taxon>Dikarya</taxon>
        <taxon>Ascomycota</taxon>
        <taxon>Pezizomycotina</taxon>
        <taxon>Dothideomycetes</taxon>
        <taxon>Dothideomycetidae</taxon>
        <taxon>Mycosphaerellales</taxon>
        <taxon>Teratosphaeriaceae</taxon>
        <taxon>Friedmanniomyces</taxon>
    </lineage>
</organism>
<evidence type="ECO:0000256" key="1">
    <source>
        <dbReference type="ARBA" id="ARBA00004123"/>
    </source>
</evidence>
<keyword evidence="2" id="KW-0677">Repeat</keyword>
<dbReference type="GO" id="GO:0071011">
    <property type="term" value="C:precatalytic spliceosome"/>
    <property type="evidence" value="ECO:0007669"/>
    <property type="project" value="TreeGrafter"/>
</dbReference>
<feature type="domain" description="RRM" evidence="7">
    <location>
        <begin position="113"/>
        <end position="192"/>
    </location>
</feature>
<accession>A0AAN6K8C6</accession>
<dbReference type="PANTHER" id="PTHR48030">
    <property type="entry name" value="SPLICING FACTOR 3B SUBUNIT 4"/>
    <property type="match status" value="1"/>
</dbReference>
<dbReference type="GO" id="GO:0048026">
    <property type="term" value="P:positive regulation of mRNA splicing, via spliceosome"/>
    <property type="evidence" value="ECO:0007669"/>
    <property type="project" value="TreeGrafter"/>
</dbReference>
<keyword evidence="3 5" id="KW-0694">RNA-binding</keyword>
<dbReference type="InterPro" id="IPR052084">
    <property type="entry name" value="SF3B4_spliceosome_assoc"/>
</dbReference>
<keyword evidence="9" id="KW-1185">Reference proteome</keyword>
<dbReference type="CDD" id="cd12334">
    <property type="entry name" value="RRM1_SF3B4"/>
    <property type="match status" value="1"/>
</dbReference>
<evidence type="ECO:0000256" key="2">
    <source>
        <dbReference type="ARBA" id="ARBA00022737"/>
    </source>
</evidence>
<feature type="compositionally biased region" description="Polar residues" evidence="6">
    <location>
        <begin position="327"/>
        <end position="348"/>
    </location>
</feature>
<evidence type="ECO:0000313" key="8">
    <source>
        <dbReference type="EMBL" id="KAK0969620.1"/>
    </source>
</evidence>
<proteinExistence type="predicted"/>
<feature type="domain" description="RRM" evidence="7">
    <location>
        <begin position="13"/>
        <end position="91"/>
    </location>
</feature>
<dbReference type="GO" id="GO:0003723">
    <property type="term" value="F:RNA binding"/>
    <property type="evidence" value="ECO:0007669"/>
    <property type="project" value="UniProtKB-UniRule"/>
</dbReference>
<dbReference type="InterPro" id="IPR000504">
    <property type="entry name" value="RRM_dom"/>
</dbReference>
<dbReference type="SUPFAM" id="SSF54928">
    <property type="entry name" value="RNA-binding domain, RBD"/>
    <property type="match status" value="1"/>
</dbReference>
<dbReference type="InterPro" id="IPR035979">
    <property type="entry name" value="RBD_domain_sf"/>
</dbReference>
<dbReference type="GO" id="GO:0005686">
    <property type="term" value="C:U2 snRNP"/>
    <property type="evidence" value="ECO:0007669"/>
    <property type="project" value="TreeGrafter"/>
</dbReference>
<sequence>MSSTRHYDQDKDSTLYIGNLDERCTDPLVWSLMLQAGPIINVHLPKDRVTQTHQGYGFVEFGSEEAADYAAKIMNQIRLWGKPIRVNKASADKRGGGMAGPGGEGGPGGGVGAELFVGGLDAMVDERVLFETFSRFGPLLAPPKIARDEATNLGKGYGFISYATFEASDDAIANMHGQYLGNKDVTVQYAYKKDGKGERHGDVAERQLAKSAKAHGVQVEIPAMPAALVMPNGTPSAPAAMGMGMGGYPPQGMSLPMQNGGAAPPVRPPQPPPSYNFPQPGFGGPPGGGYNGPPGAGGGYHAPPPHHQQQQQFQPPPQHHHVPYQNGGYNTNNSNMPPTRSFSTHNQTPLPPPPSAAGLPARPPPSMAGYGGPMAAAPGLQQQQQPPVGFPPGGGPVPMGFAPPPQGFRPPPPPSSAQQGPPNGGGYQRSMQS</sequence>
<dbReference type="InterPro" id="IPR012677">
    <property type="entry name" value="Nucleotide-bd_a/b_plait_sf"/>
</dbReference>
<dbReference type="Gene3D" id="3.30.70.330">
    <property type="match status" value="2"/>
</dbReference>
<evidence type="ECO:0000256" key="5">
    <source>
        <dbReference type="PROSITE-ProRule" id="PRU00176"/>
    </source>
</evidence>
<feature type="compositionally biased region" description="Pro residues" evidence="6">
    <location>
        <begin position="265"/>
        <end position="275"/>
    </location>
</feature>
<feature type="compositionally biased region" description="Pro residues" evidence="6">
    <location>
        <begin position="388"/>
        <end position="415"/>
    </location>
</feature>
<comment type="caution">
    <text evidence="8">The sequence shown here is derived from an EMBL/GenBank/DDBJ whole genome shotgun (WGS) entry which is preliminary data.</text>
</comment>